<dbReference type="AlphaFoldDB" id="A0A7Z0GN12"/>
<dbReference type="PANTHER" id="PTHR38042:SF1">
    <property type="entry name" value="UROPORPHYRINOGEN-III SYNTHASE, CHLOROPLASTIC"/>
    <property type="match status" value="1"/>
</dbReference>
<reference evidence="11 12" key="1">
    <citation type="submission" date="2020-07" db="EMBL/GenBank/DDBJ databases">
        <title>Sequencing the genomes of 1000 actinobacteria strains.</title>
        <authorList>
            <person name="Klenk H.-P."/>
        </authorList>
    </citation>
    <scope>NUCLEOTIDE SEQUENCE [LARGE SCALE GENOMIC DNA]</scope>
    <source>
        <strain evidence="11 12">DSM 15475</strain>
    </source>
</reference>
<dbReference type="RefSeq" id="WP_179542203.1">
    <property type="nucleotide sequence ID" value="NZ_BAAALL010000001.1"/>
</dbReference>
<comment type="pathway">
    <text evidence="1 9">Porphyrin-containing compound metabolism; protoporphyrin-IX biosynthesis; coproporphyrinogen-III from 5-aminolevulinate: step 3/4.</text>
</comment>
<dbReference type="EC" id="4.2.1.75" evidence="3 9"/>
<evidence type="ECO:0000256" key="7">
    <source>
        <dbReference type="ARBA" id="ARBA00040167"/>
    </source>
</evidence>
<dbReference type="InterPro" id="IPR036108">
    <property type="entry name" value="4pyrrol_syn_uPrphyn_synt_sf"/>
</dbReference>
<organism evidence="11 12">
    <name type="scientific">Nesterenkonia xinjiangensis</name>
    <dbReference type="NCBI Taxonomy" id="225327"/>
    <lineage>
        <taxon>Bacteria</taxon>
        <taxon>Bacillati</taxon>
        <taxon>Actinomycetota</taxon>
        <taxon>Actinomycetes</taxon>
        <taxon>Micrococcales</taxon>
        <taxon>Micrococcaceae</taxon>
        <taxon>Nesterenkonia</taxon>
    </lineage>
</organism>
<dbReference type="EMBL" id="JACCFY010000001">
    <property type="protein sequence ID" value="NYJ78912.1"/>
    <property type="molecule type" value="Genomic_DNA"/>
</dbReference>
<evidence type="ECO:0000259" key="10">
    <source>
        <dbReference type="Pfam" id="PF02602"/>
    </source>
</evidence>
<comment type="caution">
    <text evidence="11">The sequence shown here is derived from an EMBL/GenBank/DDBJ whole genome shotgun (WGS) entry which is preliminary data.</text>
</comment>
<evidence type="ECO:0000256" key="1">
    <source>
        <dbReference type="ARBA" id="ARBA00004772"/>
    </source>
</evidence>
<keyword evidence="12" id="KW-1185">Reference proteome</keyword>
<comment type="function">
    <text evidence="6 9">Catalyzes cyclization of the linear tetrapyrrole, hydroxymethylbilane, to the macrocyclic uroporphyrinogen III.</text>
</comment>
<dbReference type="SUPFAM" id="SSF69618">
    <property type="entry name" value="HemD-like"/>
    <property type="match status" value="1"/>
</dbReference>
<dbReference type="InterPro" id="IPR003754">
    <property type="entry name" value="4pyrrol_synth_uPrphyn_synth"/>
</dbReference>
<dbReference type="PANTHER" id="PTHR38042">
    <property type="entry name" value="UROPORPHYRINOGEN-III SYNTHASE, CHLOROPLASTIC"/>
    <property type="match status" value="1"/>
</dbReference>
<comment type="catalytic activity">
    <reaction evidence="8 9">
        <text>hydroxymethylbilane = uroporphyrinogen III + H2O</text>
        <dbReference type="Rhea" id="RHEA:18965"/>
        <dbReference type="ChEBI" id="CHEBI:15377"/>
        <dbReference type="ChEBI" id="CHEBI:57308"/>
        <dbReference type="ChEBI" id="CHEBI:57845"/>
        <dbReference type="EC" id="4.2.1.75"/>
    </reaction>
</comment>
<dbReference type="GO" id="GO:0006780">
    <property type="term" value="P:uroporphyrinogen III biosynthetic process"/>
    <property type="evidence" value="ECO:0007669"/>
    <property type="project" value="UniProtKB-UniRule"/>
</dbReference>
<dbReference type="Gene3D" id="3.40.50.10090">
    <property type="match status" value="2"/>
</dbReference>
<proteinExistence type="inferred from homology"/>
<dbReference type="UniPathway" id="UPA00251">
    <property type="reaction ID" value="UER00320"/>
</dbReference>
<evidence type="ECO:0000256" key="4">
    <source>
        <dbReference type="ARBA" id="ARBA00023239"/>
    </source>
</evidence>
<keyword evidence="4 9" id="KW-0456">Lyase</keyword>
<feature type="domain" description="Tetrapyrrole biosynthesis uroporphyrinogen III synthase" evidence="10">
    <location>
        <begin position="14"/>
        <end position="234"/>
    </location>
</feature>
<dbReference type="GO" id="GO:0004852">
    <property type="term" value="F:uroporphyrinogen-III synthase activity"/>
    <property type="evidence" value="ECO:0007669"/>
    <property type="project" value="UniProtKB-UniRule"/>
</dbReference>
<dbReference type="InterPro" id="IPR039793">
    <property type="entry name" value="UROS/Hem4"/>
</dbReference>
<comment type="similarity">
    <text evidence="2 9">Belongs to the uroporphyrinogen-III synthase family.</text>
</comment>
<evidence type="ECO:0000256" key="5">
    <source>
        <dbReference type="ARBA" id="ARBA00023244"/>
    </source>
</evidence>
<gene>
    <name evidence="11" type="ORF">HNR09_002323</name>
</gene>
<dbReference type="CDD" id="cd06578">
    <property type="entry name" value="HemD"/>
    <property type="match status" value="1"/>
</dbReference>
<evidence type="ECO:0000256" key="8">
    <source>
        <dbReference type="ARBA" id="ARBA00048617"/>
    </source>
</evidence>
<dbReference type="Pfam" id="PF02602">
    <property type="entry name" value="HEM4"/>
    <property type="match status" value="1"/>
</dbReference>
<evidence type="ECO:0000256" key="2">
    <source>
        <dbReference type="ARBA" id="ARBA00008133"/>
    </source>
</evidence>
<sequence>MRIVLTRWPHQAGRLEEGLRAAGIDVGFLPLTEQRLPADLTVLRAAVTDLAEGRFQWLLLTSATTVWALQEAGWDGDVPEGTRIGVTGPGTAQALPSAAPQAWMPHREASAAGILAELPAPRPGEQVLLPQSAQARPQLVNGLRSAGWEVTQVTAYETVDRVREGTLPPSGADDRCAGVVGPAELAGAEAVLITSSTAARAWARLTLPGESDTPALLAIGRPTAQTLDELQLSARMLEDVSAAAVLRALGVAPGPEHARPRPVDRRPGTGH</sequence>
<evidence type="ECO:0000313" key="12">
    <source>
        <dbReference type="Proteomes" id="UP000535437"/>
    </source>
</evidence>
<evidence type="ECO:0000313" key="11">
    <source>
        <dbReference type="EMBL" id="NYJ78912.1"/>
    </source>
</evidence>
<dbReference type="GO" id="GO:0006782">
    <property type="term" value="P:protoporphyrinogen IX biosynthetic process"/>
    <property type="evidence" value="ECO:0007669"/>
    <property type="project" value="UniProtKB-UniRule"/>
</dbReference>
<protein>
    <recommendedName>
        <fullName evidence="7 9">Uroporphyrinogen-III synthase</fullName>
        <ecNumber evidence="3 9">4.2.1.75</ecNumber>
    </recommendedName>
</protein>
<evidence type="ECO:0000256" key="3">
    <source>
        <dbReference type="ARBA" id="ARBA00013109"/>
    </source>
</evidence>
<dbReference type="Proteomes" id="UP000535437">
    <property type="component" value="Unassembled WGS sequence"/>
</dbReference>
<name>A0A7Z0GN12_9MICC</name>
<evidence type="ECO:0000256" key="9">
    <source>
        <dbReference type="RuleBase" id="RU366031"/>
    </source>
</evidence>
<evidence type="ECO:0000256" key="6">
    <source>
        <dbReference type="ARBA" id="ARBA00037589"/>
    </source>
</evidence>
<keyword evidence="5 9" id="KW-0627">Porphyrin biosynthesis</keyword>
<accession>A0A7Z0GN12</accession>